<evidence type="ECO:0000313" key="12">
    <source>
        <dbReference type="EMBL" id="EMS54558.1"/>
    </source>
</evidence>
<evidence type="ECO:0000256" key="6">
    <source>
        <dbReference type="ARBA" id="ARBA00023051"/>
    </source>
</evidence>
<protein>
    <recommendedName>
        <fullName evidence="9 11">Phenylalanine ammonia-lyase</fullName>
        <ecNumber evidence="11">4.3.1.24</ecNumber>
    </recommendedName>
</protein>
<dbReference type="FunFam" id="1.20.200.10:FF:000009">
    <property type="entry name" value="Phenylalanine ammonia-lyase"/>
    <property type="match status" value="1"/>
</dbReference>
<dbReference type="Gene3D" id="1.10.275.10">
    <property type="entry name" value="Fumarase/aspartase (N-terminal domain)"/>
    <property type="match status" value="1"/>
</dbReference>
<evidence type="ECO:0000256" key="11">
    <source>
        <dbReference type="RuleBase" id="RU003955"/>
    </source>
</evidence>
<keyword evidence="6 11" id="KW-0587">Phenylpropanoid metabolism</keyword>
<dbReference type="GO" id="GO:0005737">
    <property type="term" value="C:cytoplasm"/>
    <property type="evidence" value="ECO:0007669"/>
    <property type="project" value="UniProtKB-SubCell"/>
</dbReference>
<evidence type="ECO:0000256" key="9">
    <source>
        <dbReference type="ARBA" id="ARBA00070019"/>
    </source>
</evidence>
<keyword evidence="5" id="KW-0963">Cytoplasm</keyword>
<name>M7YV32_TRIUA</name>
<comment type="similarity">
    <text evidence="3 10">Belongs to the PAL/histidase family.</text>
</comment>
<dbReference type="FunFam" id="1.10.275.10:FF:000009">
    <property type="entry name" value="Phenylalanine ammonia-lyase"/>
    <property type="match status" value="1"/>
</dbReference>
<dbReference type="GO" id="GO:0006559">
    <property type="term" value="P:L-phenylalanine catabolic process"/>
    <property type="evidence" value="ECO:0007669"/>
    <property type="project" value="UniProtKB-KW"/>
</dbReference>
<dbReference type="PROSITE" id="PS00488">
    <property type="entry name" value="PAL_HISTIDASE"/>
    <property type="match status" value="1"/>
</dbReference>
<dbReference type="InterPro" id="IPR024083">
    <property type="entry name" value="Fumarase/histidase_N"/>
</dbReference>
<dbReference type="OMA" id="AFIACRY"/>
<dbReference type="eggNOG" id="KOG0222">
    <property type="taxonomic scope" value="Eukaryota"/>
</dbReference>
<dbReference type="InterPro" id="IPR005922">
    <property type="entry name" value="Phe_NH3-lyase"/>
</dbReference>
<reference evidence="12" key="1">
    <citation type="journal article" date="2013" name="Nature">
        <title>Draft genome of the wheat A-genome progenitor Triticum urartu.</title>
        <authorList>
            <person name="Ling H.Q."/>
            <person name="Zhao S."/>
            <person name="Liu D."/>
            <person name="Wang J."/>
            <person name="Sun H."/>
            <person name="Zhang C."/>
            <person name="Fan H."/>
            <person name="Li D."/>
            <person name="Dong L."/>
            <person name="Tao Y."/>
            <person name="Gao C."/>
            <person name="Wu H."/>
            <person name="Li Y."/>
            <person name="Cui Y."/>
            <person name="Guo X."/>
            <person name="Zheng S."/>
            <person name="Wang B."/>
            <person name="Yu K."/>
            <person name="Liang Q."/>
            <person name="Yang W."/>
            <person name="Lou X."/>
            <person name="Chen J."/>
            <person name="Feng M."/>
            <person name="Jian J."/>
            <person name="Zhang X."/>
            <person name="Luo G."/>
            <person name="Jiang Y."/>
            <person name="Liu J."/>
            <person name="Wang Z."/>
            <person name="Sha Y."/>
            <person name="Zhang B."/>
            <person name="Wu H."/>
            <person name="Tang D."/>
            <person name="Shen Q."/>
            <person name="Xue P."/>
            <person name="Zou S."/>
            <person name="Wang X."/>
            <person name="Liu X."/>
            <person name="Wang F."/>
            <person name="Yang Y."/>
            <person name="An X."/>
            <person name="Dong Z."/>
            <person name="Zhang K."/>
            <person name="Zhang X."/>
            <person name="Luo M.C."/>
            <person name="Dvorak J."/>
            <person name="Tong Y."/>
            <person name="Wang J."/>
            <person name="Yang H."/>
            <person name="Li Z."/>
            <person name="Wang D."/>
            <person name="Zhang A."/>
            <person name="Wang J."/>
        </authorList>
    </citation>
    <scope>NUCLEOTIDE SEQUENCE</scope>
</reference>
<evidence type="ECO:0000256" key="8">
    <source>
        <dbReference type="ARBA" id="ARBA00023239"/>
    </source>
</evidence>
<evidence type="ECO:0000256" key="10">
    <source>
        <dbReference type="RuleBase" id="RU003954"/>
    </source>
</evidence>
<dbReference type="FunFam" id="1.10.274.20:FF:000001">
    <property type="entry name" value="Phenylalanine ammonia-lyase"/>
    <property type="match status" value="1"/>
</dbReference>
<sequence>MECENGHVAANGDGLVAAVAAGSDTRVELDESARGRVKESSDWVMNSMMNGTDSYGVTTGFGATSHRRTKEGGALQRELIRFLNAGAFGNGNDGHVLPAAATRAAMLVRVNTLLQGYSGIRFEILETIATLLNANVTPCLPLRGTITASGDLVPLSYIAGLVTGRPNSMATAPDGTKVNAAEAFKIAGIQHGFFELQPKEGLAMVNGTAVGSGLASMVLFEANILSLLAEVLSAVFCEVMNGKPEYTDHLTHKLKHHPGQIEAAAIMEHILEGSSYMMLAKKLGELDPLMKPKQDRYALRTSPQWLGPQIEVIRAATKSIEREINSVNDNPLIDVSRGKAIHGGNFQGTPIGVSMDNTRLAIAAIGKLMFAQFSELVNDFYNNGLPSNLSGGRNPSLDYGFKGAEIAMASYCSELQFLGNPVTNHVQSAEQHNQDVNSLGLISSRKTAEAIDILKLMSSTFLVALCQAIDLRHLEENVKNAVKSCVKTVARKTLSTNNNGHLHNARFCEKDLLLTIDREAVFAYADDPCSANYPLMQKMRAVLVEHALANGEAERDVETSVFAKLAIFEQELRAVLPKEVEAARSAVENGTATQQNRIAECRSYPLYRFVRKELGTVYLTGEKTRSPGEEVDKVFVAMNQGKHIDALLECLKGWNELPDCCQKLQLHALINGLVVLETTSNSANNLLCFLNCKESIVGLLYETCNSKGNKLYVREKGHSVRISDKHVRIGKRDLFRRRMLEDKKCCPVSKSEKNFNLFSRCFKIIGLAYTITLILDNHIVQKYRTCLSRHKVFDSHIIGAPRTIPQRA</sequence>
<gene>
    <name evidence="12" type="ORF">TRIUR3_32007</name>
</gene>
<dbReference type="GO" id="GO:0009800">
    <property type="term" value="P:cinnamic acid biosynthetic process"/>
    <property type="evidence" value="ECO:0007669"/>
    <property type="project" value="UniProtKB-UniPathway"/>
</dbReference>
<comment type="subcellular location">
    <subcellularLocation>
        <location evidence="1 11">Cytoplasm</location>
    </subcellularLocation>
</comment>
<dbReference type="UniPathway" id="UPA00713">
    <property type="reaction ID" value="UER00725"/>
</dbReference>
<dbReference type="Pfam" id="PF00221">
    <property type="entry name" value="Lyase_aromatic"/>
    <property type="match status" value="1"/>
</dbReference>
<keyword evidence="8 10" id="KW-0456">Lyase</keyword>
<evidence type="ECO:0000256" key="2">
    <source>
        <dbReference type="ARBA" id="ARBA00005138"/>
    </source>
</evidence>
<comment type="subunit">
    <text evidence="4">Homotetramer.</text>
</comment>
<evidence type="ECO:0000256" key="7">
    <source>
        <dbReference type="ARBA" id="ARBA00023232"/>
    </source>
</evidence>
<dbReference type="STRING" id="4572.M7YV32"/>
<comment type="pathway">
    <text evidence="2 11">Phenylpropanoid metabolism; trans-cinnamate biosynthesis; trans-cinnamate from L-phenylalanine: step 1/1.</text>
</comment>
<dbReference type="InterPro" id="IPR022313">
    <property type="entry name" value="Phe/His_NH3-lyase_AS"/>
</dbReference>
<dbReference type="EMBL" id="KD181036">
    <property type="protein sequence ID" value="EMS54558.1"/>
    <property type="molecule type" value="Genomic_DNA"/>
</dbReference>
<accession>M7YV32</accession>
<dbReference type="EC" id="4.3.1.24" evidence="11"/>
<evidence type="ECO:0000256" key="1">
    <source>
        <dbReference type="ARBA" id="ARBA00004496"/>
    </source>
</evidence>
<organism evidence="12">
    <name type="scientific">Triticum urartu</name>
    <name type="common">Red wild einkorn</name>
    <name type="synonym">Crithodium urartu</name>
    <dbReference type="NCBI Taxonomy" id="4572"/>
    <lineage>
        <taxon>Eukaryota</taxon>
        <taxon>Viridiplantae</taxon>
        <taxon>Streptophyta</taxon>
        <taxon>Embryophyta</taxon>
        <taxon>Tracheophyta</taxon>
        <taxon>Spermatophyta</taxon>
        <taxon>Magnoliopsida</taxon>
        <taxon>Liliopsida</taxon>
        <taxon>Poales</taxon>
        <taxon>Poaceae</taxon>
        <taxon>BOP clade</taxon>
        <taxon>Pooideae</taxon>
        <taxon>Triticodae</taxon>
        <taxon>Triticeae</taxon>
        <taxon>Triticinae</taxon>
        <taxon>Triticum</taxon>
    </lineage>
</organism>
<comment type="catalytic activity">
    <reaction evidence="11">
        <text>L-phenylalanine = (E)-cinnamate + NH4(+)</text>
        <dbReference type="Rhea" id="RHEA:21384"/>
        <dbReference type="ChEBI" id="CHEBI:15669"/>
        <dbReference type="ChEBI" id="CHEBI:28938"/>
        <dbReference type="ChEBI" id="CHEBI:58095"/>
        <dbReference type="EC" id="4.3.1.24"/>
    </reaction>
</comment>
<dbReference type="Gene3D" id="1.10.274.20">
    <property type="entry name" value="Phenylalanine ammonia-lyase 1, domain 3"/>
    <property type="match status" value="1"/>
</dbReference>
<dbReference type="PANTHER" id="PTHR10362">
    <property type="entry name" value="HISTIDINE AMMONIA-LYASE"/>
    <property type="match status" value="1"/>
</dbReference>
<dbReference type="SUPFAM" id="SSF48557">
    <property type="entry name" value="L-aspartase-like"/>
    <property type="match status" value="1"/>
</dbReference>
<dbReference type="AlphaFoldDB" id="M7YV32"/>
<keyword evidence="7" id="KW-0585">Phenylalanine catabolism</keyword>
<dbReference type="NCBIfam" id="TIGR01226">
    <property type="entry name" value="phe_am_lyase"/>
    <property type="match status" value="1"/>
</dbReference>
<evidence type="ECO:0000256" key="3">
    <source>
        <dbReference type="ARBA" id="ARBA00007238"/>
    </source>
</evidence>
<dbReference type="CDD" id="cd00332">
    <property type="entry name" value="PAL-HAL"/>
    <property type="match status" value="1"/>
</dbReference>
<dbReference type="InterPro" id="IPR008948">
    <property type="entry name" value="L-Aspartase-like"/>
</dbReference>
<proteinExistence type="inferred from homology"/>
<dbReference type="InterPro" id="IPR023144">
    <property type="entry name" value="Phe_NH3-lyase_shielding_dom_sf"/>
</dbReference>
<dbReference type="Gene3D" id="1.20.200.10">
    <property type="entry name" value="Fumarase/aspartase (Central domain)"/>
    <property type="match status" value="1"/>
</dbReference>
<dbReference type="InterPro" id="IPR001106">
    <property type="entry name" value="Aromatic_Lyase"/>
</dbReference>
<evidence type="ECO:0000256" key="4">
    <source>
        <dbReference type="ARBA" id="ARBA00011881"/>
    </source>
</evidence>
<dbReference type="GO" id="GO:0045548">
    <property type="term" value="F:phenylalanine ammonia-lyase activity"/>
    <property type="evidence" value="ECO:0007669"/>
    <property type="project" value="UniProtKB-EC"/>
</dbReference>
<evidence type="ECO:0000256" key="5">
    <source>
        <dbReference type="ARBA" id="ARBA00022490"/>
    </source>
</evidence>